<evidence type="ECO:0000313" key="4">
    <source>
        <dbReference type="EMBL" id="KFI65239.1"/>
    </source>
</evidence>
<dbReference type="SUPFAM" id="SSF54001">
    <property type="entry name" value="Cysteine proteinases"/>
    <property type="match status" value="1"/>
</dbReference>
<dbReference type="EMBL" id="JGYV01000002">
    <property type="protein sequence ID" value="KFI65239.1"/>
    <property type="molecule type" value="Genomic_DNA"/>
</dbReference>
<proteinExistence type="predicted"/>
<feature type="compositionally biased region" description="Low complexity" evidence="1">
    <location>
        <begin position="44"/>
        <end position="55"/>
    </location>
</feature>
<dbReference type="eggNOG" id="COG3942">
    <property type="taxonomic scope" value="Bacteria"/>
</dbReference>
<feature type="domain" description="Peptidase C51" evidence="3">
    <location>
        <begin position="176"/>
        <end position="305"/>
    </location>
</feature>
<dbReference type="PROSITE" id="PS51318">
    <property type="entry name" value="TAT"/>
    <property type="match status" value="1"/>
</dbReference>
<dbReference type="Pfam" id="PF05257">
    <property type="entry name" value="CHAP"/>
    <property type="match status" value="1"/>
</dbReference>
<keyword evidence="4" id="KW-0378">Hydrolase</keyword>
<dbReference type="AlphaFoldDB" id="A0A087B2I9"/>
<dbReference type="Proteomes" id="UP000029067">
    <property type="component" value="Unassembled WGS sequence"/>
</dbReference>
<keyword evidence="5" id="KW-1185">Reference proteome</keyword>
<name>A0A087B2I9_9BIFI</name>
<dbReference type="Gene3D" id="3.90.1720.10">
    <property type="entry name" value="endopeptidase domain like (from Nostoc punctiforme)"/>
    <property type="match status" value="1"/>
</dbReference>
<keyword evidence="2" id="KW-0732">Signal</keyword>
<organism evidence="4 5">
    <name type="scientific">Bifidobacterium cuniculi</name>
    <dbReference type="NCBI Taxonomy" id="1688"/>
    <lineage>
        <taxon>Bacteria</taxon>
        <taxon>Bacillati</taxon>
        <taxon>Actinomycetota</taxon>
        <taxon>Actinomycetes</taxon>
        <taxon>Bifidobacteriales</taxon>
        <taxon>Bifidobacteriaceae</taxon>
        <taxon>Bifidobacterium</taxon>
    </lineage>
</organism>
<dbReference type="GO" id="GO:0008745">
    <property type="term" value="F:N-acetylmuramoyl-L-alanine amidase activity"/>
    <property type="evidence" value="ECO:0007669"/>
    <property type="project" value="UniProtKB-EC"/>
</dbReference>
<dbReference type="RefSeq" id="WP_081895515.1">
    <property type="nucleotide sequence ID" value="NZ_JGYV01000002.1"/>
</dbReference>
<dbReference type="EC" id="3.5.1.28" evidence="4"/>
<evidence type="ECO:0000256" key="1">
    <source>
        <dbReference type="SAM" id="MobiDB-lite"/>
    </source>
</evidence>
<accession>A0A087B2I9</accession>
<comment type="caution">
    <text evidence="4">The sequence shown here is derived from an EMBL/GenBank/DDBJ whole genome shotgun (WGS) entry which is preliminary data.</text>
</comment>
<dbReference type="InterPro" id="IPR006311">
    <property type="entry name" value="TAT_signal"/>
</dbReference>
<dbReference type="STRING" id="1688.BCUN_1005"/>
<evidence type="ECO:0000259" key="3">
    <source>
        <dbReference type="PROSITE" id="PS50911"/>
    </source>
</evidence>
<dbReference type="InterPro" id="IPR038765">
    <property type="entry name" value="Papain-like_cys_pep_sf"/>
</dbReference>
<feature type="signal peptide" evidence="2">
    <location>
        <begin position="1"/>
        <end position="42"/>
    </location>
</feature>
<protein>
    <submittedName>
        <fullName evidence="4">CHAP domain protein</fullName>
        <ecNumber evidence="4">3.5.1.28</ecNumber>
    </submittedName>
</protein>
<dbReference type="PROSITE" id="PS50911">
    <property type="entry name" value="CHAP"/>
    <property type="match status" value="1"/>
</dbReference>
<feature type="region of interest" description="Disordered" evidence="1">
    <location>
        <begin position="44"/>
        <end position="107"/>
    </location>
</feature>
<feature type="chain" id="PRO_5001818652" evidence="2">
    <location>
        <begin position="43"/>
        <end position="305"/>
    </location>
</feature>
<gene>
    <name evidence="4" type="ORF">BCUN_1005</name>
</gene>
<dbReference type="OrthoDB" id="3240061at2"/>
<dbReference type="InterPro" id="IPR007921">
    <property type="entry name" value="CHAP_dom"/>
</dbReference>
<sequence length="305" mass="32050">MVRPVYKKTDKGIGRRPLLRRGLTLATVASLLASLGVPAAFAAPPTAPSASPVSPMESDFPETVAEDPDSVSVPEDSVDASPGTAVGDSAEDAVPSLSVDNDGTWGLGDSMEIDVDELVSEPEEEYPETPPAVKPAIITDEQLAALLATKTDDATTEGGTTEQESLPLDALPTVDDISEERVVSQPVSTGDSGNSYPYGQCTWYAYERRKELGLPVGSFFGNGGMWGASALALGYLVDNRPQVGDIVSFQPGQEWADPTYGHVAIVEKVNDDGSIEISEMNVKGVGVISTRTIGATVVPSLQFIH</sequence>
<evidence type="ECO:0000313" key="5">
    <source>
        <dbReference type="Proteomes" id="UP000029067"/>
    </source>
</evidence>
<evidence type="ECO:0000256" key="2">
    <source>
        <dbReference type="SAM" id="SignalP"/>
    </source>
</evidence>
<reference evidence="4 5" key="1">
    <citation type="submission" date="2014-03" db="EMBL/GenBank/DDBJ databases">
        <title>Genomics of Bifidobacteria.</title>
        <authorList>
            <person name="Ventura M."/>
            <person name="Milani C."/>
            <person name="Lugli G.A."/>
        </authorList>
    </citation>
    <scope>NUCLEOTIDE SEQUENCE [LARGE SCALE GENOMIC DNA]</scope>
    <source>
        <strain evidence="4 5">LMG 10738</strain>
    </source>
</reference>